<evidence type="ECO:0000313" key="1">
    <source>
        <dbReference type="EMBL" id="KAJ3036189.1"/>
    </source>
</evidence>
<name>A0AAD5S342_9FUNG</name>
<evidence type="ECO:0000313" key="2">
    <source>
        <dbReference type="Proteomes" id="UP001212841"/>
    </source>
</evidence>
<sequence>MTVLHECKILKTYQGYFAQLSVVADKANDRKPALLTPVLVVDTSGSMGHHAARLIKTVLPDVLTNLSYPPATPVYLITYHSTTKAQLLTVEGLRGLGRIEQGGTYMAPVPSTLLPILIPEKQTDPSPGFLIITISDGEIFDQELTLKNAETLAESIKGAPVGTIRSHAIRFDTGGQADTRALSSLLQLDNSGLPVELVSLHQRTADNECVKTIAEAVSDSGSTMTLSLTGSTLRRFPWAAEESTTLPVHEGQNTLWLTSLPSQMTIDGENVKMTVEDATLSRETFQRLLTKPFTSFLQRARVLKVVNTPTSLSEVSRMVDYFDGLERSWDVQESLLEESAPSAIHTTPLEKRKNRLKKHISKTATSLRNQFNAIMNDSKVGAMNSSQQAEYLRNVDMTKNTARGLARRGADSSGAFDFDETCRKEIRKMHENLSELEEIDDSNHLVSFYSRATTLEGIKTVCNLVDEEILDQCTTPQILELFNIVGIPVDAPVGDFPDPMSYRINKVFLDCYVSLSDVLVYRVESGGNDLETPGTRQPIVNVIPIFEDPRLVQFLRKHAPTMMEYLASVGMRRVVVDVSMTSGYSVLSAIWKMVEVLGRNGEDRSERAVRVFLHLIDQLPVVVGGYFAHTYSLLDCGVNAEEGRAYHLMNNGVTNMMVAVLKGLREGGLFFVEKMMRGLYTFEVWQAVRKRYRGSEVGAGEVERMTEGIWGVDFGKWRVPVTPLFEKDVEEGEVQEEWPDEFDEGYVGELLKDCWYVDFLTYIPKLFSIAVQTDIDEDEKVSLIKNLPPFDDSVKASVLGVESLKEFTECCLVQALVYTTKKMRVDEETGLPLLPDPGHKQGREELYRKTLREVYLRRWREDLKEKTREEDRVLGEMLRDALVEAQTVDEFVRVLREGVQKGTRTSCLKGPSDEVFKVVEAAFFVKVEDGTEKIPLHAEKLATLITASLPFESIPEPLP</sequence>
<dbReference type="CDD" id="cd00198">
    <property type="entry name" value="vWFA"/>
    <property type="match status" value="1"/>
</dbReference>
<gene>
    <name evidence="1" type="ORF">HK097_003894</name>
</gene>
<dbReference type="Gene3D" id="3.40.50.410">
    <property type="entry name" value="von Willebrand factor, type A domain"/>
    <property type="match status" value="1"/>
</dbReference>
<proteinExistence type="predicted"/>
<dbReference type="SUPFAM" id="SSF53300">
    <property type="entry name" value="vWA-like"/>
    <property type="match status" value="1"/>
</dbReference>
<dbReference type="AlphaFoldDB" id="A0AAD5S342"/>
<evidence type="ECO:0008006" key="3">
    <source>
        <dbReference type="Google" id="ProtNLM"/>
    </source>
</evidence>
<organism evidence="1 2">
    <name type="scientific">Rhizophlyctis rosea</name>
    <dbReference type="NCBI Taxonomy" id="64517"/>
    <lineage>
        <taxon>Eukaryota</taxon>
        <taxon>Fungi</taxon>
        <taxon>Fungi incertae sedis</taxon>
        <taxon>Chytridiomycota</taxon>
        <taxon>Chytridiomycota incertae sedis</taxon>
        <taxon>Chytridiomycetes</taxon>
        <taxon>Rhizophlyctidales</taxon>
        <taxon>Rhizophlyctidaceae</taxon>
        <taxon>Rhizophlyctis</taxon>
    </lineage>
</organism>
<dbReference type="Proteomes" id="UP001212841">
    <property type="component" value="Unassembled WGS sequence"/>
</dbReference>
<feature type="non-terminal residue" evidence="1">
    <location>
        <position position="1"/>
    </location>
</feature>
<protein>
    <recommendedName>
        <fullName evidence="3">VWFA domain-containing protein</fullName>
    </recommendedName>
</protein>
<keyword evidence="2" id="KW-1185">Reference proteome</keyword>
<dbReference type="EMBL" id="JADGJD010001963">
    <property type="protein sequence ID" value="KAJ3036189.1"/>
    <property type="molecule type" value="Genomic_DNA"/>
</dbReference>
<comment type="caution">
    <text evidence="1">The sequence shown here is derived from an EMBL/GenBank/DDBJ whole genome shotgun (WGS) entry which is preliminary data.</text>
</comment>
<accession>A0AAD5S342</accession>
<reference evidence="1" key="1">
    <citation type="submission" date="2020-05" db="EMBL/GenBank/DDBJ databases">
        <title>Phylogenomic resolution of chytrid fungi.</title>
        <authorList>
            <person name="Stajich J.E."/>
            <person name="Amses K."/>
            <person name="Simmons R."/>
            <person name="Seto K."/>
            <person name="Myers J."/>
            <person name="Bonds A."/>
            <person name="Quandt C.A."/>
            <person name="Barry K."/>
            <person name="Liu P."/>
            <person name="Grigoriev I."/>
            <person name="Longcore J.E."/>
            <person name="James T.Y."/>
        </authorList>
    </citation>
    <scope>NUCLEOTIDE SEQUENCE</scope>
    <source>
        <strain evidence="1">JEL0318</strain>
    </source>
</reference>
<dbReference type="InterPro" id="IPR036465">
    <property type="entry name" value="vWFA_dom_sf"/>
</dbReference>